<dbReference type="KEGG" id="caul:KCG34_09175"/>
<dbReference type="Gene3D" id="1.10.20.140">
    <property type="match status" value="1"/>
</dbReference>
<evidence type="ECO:0000256" key="6">
    <source>
        <dbReference type="ARBA" id="ARBA00022741"/>
    </source>
</evidence>
<name>A0A975IXJ9_9CAUL</name>
<evidence type="ECO:0000313" key="15">
    <source>
        <dbReference type="Proteomes" id="UP000676409"/>
    </source>
</evidence>
<keyword evidence="5 10" id="KW-0819">tRNA processing</keyword>
<evidence type="ECO:0000256" key="12">
    <source>
        <dbReference type="RuleBase" id="RU003784"/>
    </source>
</evidence>
<comment type="subunit">
    <text evidence="10">Monomer.</text>
</comment>
<evidence type="ECO:0000256" key="2">
    <source>
        <dbReference type="ARBA" id="ARBA00003213"/>
    </source>
</evidence>
<evidence type="ECO:0000256" key="11">
    <source>
        <dbReference type="RuleBase" id="RU003783"/>
    </source>
</evidence>
<evidence type="ECO:0000256" key="9">
    <source>
        <dbReference type="ARBA" id="ARBA00049563"/>
    </source>
</evidence>
<evidence type="ECO:0000256" key="8">
    <source>
        <dbReference type="ARBA" id="ARBA00022842"/>
    </source>
</evidence>
<dbReference type="PANTHER" id="PTHR11088">
    <property type="entry name" value="TRNA DIMETHYLALLYLTRANSFERASE"/>
    <property type="match status" value="1"/>
</dbReference>
<evidence type="ECO:0000256" key="4">
    <source>
        <dbReference type="ARBA" id="ARBA00022679"/>
    </source>
</evidence>
<evidence type="ECO:0000256" key="13">
    <source>
        <dbReference type="RuleBase" id="RU003785"/>
    </source>
</evidence>
<feature type="region of interest" description="Interaction with substrate tRNA" evidence="10">
    <location>
        <begin position="159"/>
        <end position="163"/>
    </location>
</feature>
<comment type="caution">
    <text evidence="10">Lacks conserved residue(s) required for the propagation of feature annotation.</text>
</comment>
<dbReference type="GO" id="GO:0005524">
    <property type="term" value="F:ATP binding"/>
    <property type="evidence" value="ECO:0007669"/>
    <property type="project" value="UniProtKB-UniRule"/>
</dbReference>
<evidence type="ECO:0000256" key="3">
    <source>
        <dbReference type="ARBA" id="ARBA00005842"/>
    </source>
</evidence>
<dbReference type="GO" id="GO:0006400">
    <property type="term" value="P:tRNA modification"/>
    <property type="evidence" value="ECO:0007669"/>
    <property type="project" value="TreeGrafter"/>
</dbReference>
<evidence type="ECO:0000256" key="7">
    <source>
        <dbReference type="ARBA" id="ARBA00022840"/>
    </source>
</evidence>
<proteinExistence type="inferred from homology"/>
<comment type="cofactor">
    <cofactor evidence="1 10">
        <name>Mg(2+)</name>
        <dbReference type="ChEBI" id="CHEBI:18420"/>
    </cofactor>
</comment>
<evidence type="ECO:0000313" key="14">
    <source>
        <dbReference type="EMBL" id="QUD90719.1"/>
    </source>
</evidence>
<keyword evidence="4 10" id="KW-0808">Transferase</keyword>
<comment type="function">
    <text evidence="2 10 12">Catalyzes the transfer of a dimethylallyl group onto the adenine at position 37 in tRNAs that read codons beginning with uridine, leading to the formation of N6-(dimethylallyl)adenosine (i(6)A).</text>
</comment>
<accession>A0A975IXJ9</accession>
<dbReference type="InterPro" id="IPR039657">
    <property type="entry name" value="Dimethylallyltransferase"/>
</dbReference>
<sequence>MDPSITLIAGPTASGKSAMALRLAEETGGEIVNADALQLYRDLRILSARPSEAEMAQAPHHLFGVADAADGWSVGRWLRAATMVLEDIAAHGVPAIVVGGTGLYFRALTQGLAETPAVPAEAQAAAAEFYDRAGEATVREALRSLDPAAEARIAPNDRQRLVRALAVAQATGRALSAWQADTRPILAPGAWRGVVLEPDRAALYARCDRRLEIMIQQGALEEAAALVRRKLDPALPAMKAVGLRELAAHTAGELSLAEALAAAQQETRRYAKRQLTWFRNQTGDWPRVTAMDPEDQWRQFIASFGDLTPPQGRVI</sequence>
<dbReference type="AlphaFoldDB" id="A0A975IXJ9"/>
<dbReference type="Pfam" id="PF01715">
    <property type="entry name" value="IPPT"/>
    <property type="match status" value="1"/>
</dbReference>
<dbReference type="EMBL" id="CP073078">
    <property type="protein sequence ID" value="QUD90719.1"/>
    <property type="molecule type" value="Genomic_DNA"/>
</dbReference>
<dbReference type="PANTHER" id="PTHR11088:SF60">
    <property type="entry name" value="TRNA DIMETHYLALLYLTRANSFERASE"/>
    <property type="match status" value="1"/>
</dbReference>
<feature type="binding site" evidence="10">
    <location>
        <begin position="10"/>
        <end position="17"/>
    </location>
    <ligand>
        <name>ATP</name>
        <dbReference type="ChEBI" id="CHEBI:30616"/>
    </ligand>
</feature>
<feature type="site" description="Interaction with substrate tRNA" evidence="10">
    <location>
        <position position="101"/>
    </location>
</feature>
<evidence type="ECO:0000256" key="5">
    <source>
        <dbReference type="ARBA" id="ARBA00022694"/>
    </source>
</evidence>
<dbReference type="Gene3D" id="3.40.50.300">
    <property type="entry name" value="P-loop containing nucleotide triphosphate hydrolases"/>
    <property type="match status" value="1"/>
</dbReference>
<evidence type="ECO:0000256" key="1">
    <source>
        <dbReference type="ARBA" id="ARBA00001946"/>
    </source>
</evidence>
<feature type="binding site" evidence="10">
    <location>
        <begin position="12"/>
        <end position="17"/>
    </location>
    <ligand>
        <name>substrate</name>
    </ligand>
</feature>
<dbReference type="EC" id="2.5.1.75" evidence="10"/>
<organism evidence="14 15">
    <name type="scientific">Phenylobacterium montanum</name>
    <dbReference type="NCBI Taxonomy" id="2823693"/>
    <lineage>
        <taxon>Bacteria</taxon>
        <taxon>Pseudomonadati</taxon>
        <taxon>Pseudomonadota</taxon>
        <taxon>Alphaproteobacteria</taxon>
        <taxon>Caulobacterales</taxon>
        <taxon>Caulobacteraceae</taxon>
        <taxon>Phenylobacterium</taxon>
    </lineage>
</organism>
<evidence type="ECO:0000256" key="10">
    <source>
        <dbReference type="HAMAP-Rule" id="MF_00185"/>
    </source>
</evidence>
<gene>
    <name evidence="10 14" type="primary">miaA</name>
    <name evidence="14" type="ORF">KCG34_09175</name>
</gene>
<comment type="catalytic activity">
    <reaction evidence="9 10 11">
        <text>adenosine(37) in tRNA + dimethylallyl diphosphate = N(6)-dimethylallyladenosine(37) in tRNA + diphosphate</text>
        <dbReference type="Rhea" id="RHEA:26482"/>
        <dbReference type="Rhea" id="RHEA-COMP:10162"/>
        <dbReference type="Rhea" id="RHEA-COMP:10375"/>
        <dbReference type="ChEBI" id="CHEBI:33019"/>
        <dbReference type="ChEBI" id="CHEBI:57623"/>
        <dbReference type="ChEBI" id="CHEBI:74411"/>
        <dbReference type="ChEBI" id="CHEBI:74415"/>
        <dbReference type="EC" id="2.5.1.75"/>
    </reaction>
</comment>
<feature type="site" description="Interaction with substrate tRNA" evidence="10">
    <location>
        <position position="132"/>
    </location>
</feature>
<reference evidence="14" key="1">
    <citation type="submission" date="2021-04" db="EMBL/GenBank/DDBJ databases">
        <title>The complete genome sequence of Caulobacter sp. S6.</title>
        <authorList>
            <person name="Tang Y."/>
            <person name="Ouyang W."/>
            <person name="Liu Q."/>
            <person name="Huang B."/>
            <person name="Guo Z."/>
            <person name="Lei P."/>
        </authorList>
    </citation>
    <scope>NUCLEOTIDE SEQUENCE</scope>
    <source>
        <strain evidence="14">S6</strain>
    </source>
</reference>
<comment type="similarity">
    <text evidence="3 10 13">Belongs to the IPP transferase family.</text>
</comment>
<dbReference type="InterPro" id="IPR018022">
    <property type="entry name" value="IPT"/>
</dbReference>
<keyword evidence="6 10" id="KW-0547">Nucleotide-binding</keyword>
<keyword evidence="7 10" id="KW-0067">ATP-binding</keyword>
<dbReference type="HAMAP" id="MF_00185">
    <property type="entry name" value="IPP_trans"/>
    <property type="match status" value="1"/>
</dbReference>
<dbReference type="SUPFAM" id="SSF52540">
    <property type="entry name" value="P-loop containing nucleoside triphosphate hydrolases"/>
    <property type="match status" value="2"/>
</dbReference>
<dbReference type="InterPro" id="IPR027417">
    <property type="entry name" value="P-loop_NTPase"/>
</dbReference>
<keyword evidence="8 10" id="KW-0460">Magnesium</keyword>
<dbReference type="NCBIfam" id="TIGR00174">
    <property type="entry name" value="miaA"/>
    <property type="match status" value="1"/>
</dbReference>
<dbReference type="GO" id="GO:0052381">
    <property type="term" value="F:tRNA dimethylallyltransferase activity"/>
    <property type="evidence" value="ECO:0007669"/>
    <property type="project" value="UniProtKB-UniRule"/>
</dbReference>
<protein>
    <recommendedName>
        <fullName evidence="10">tRNA dimethylallyltransferase</fullName>
        <ecNumber evidence="10">2.5.1.75</ecNumber>
    </recommendedName>
    <alternativeName>
        <fullName evidence="10">Dimethylallyl diphosphate:tRNA dimethylallyltransferase</fullName>
        <shortName evidence="10">DMAPP:tRNA dimethylallyltransferase</shortName>
        <shortName evidence="10">DMATase</shortName>
    </alternativeName>
    <alternativeName>
        <fullName evidence="10">Isopentenyl-diphosphate:tRNA isopentenyltransferase</fullName>
        <shortName evidence="10">IPP transferase</shortName>
        <shortName evidence="10">IPPT</shortName>
        <shortName evidence="10">IPTase</shortName>
    </alternativeName>
</protein>
<dbReference type="Proteomes" id="UP000676409">
    <property type="component" value="Chromosome"/>
</dbReference>
<keyword evidence="15" id="KW-1185">Reference proteome</keyword>